<comment type="caution">
    <text evidence="2">The sequence shown here is derived from an EMBL/GenBank/DDBJ whole genome shotgun (WGS) entry which is preliminary data.</text>
</comment>
<evidence type="ECO:0000313" key="2">
    <source>
        <dbReference type="EMBL" id="TQM18293.1"/>
    </source>
</evidence>
<keyword evidence="1" id="KW-0472">Membrane</keyword>
<proteinExistence type="predicted"/>
<dbReference type="AlphaFoldDB" id="A0A543E9M9"/>
<name>A0A543E9M9_9FLAO</name>
<keyword evidence="1" id="KW-0812">Transmembrane</keyword>
<evidence type="ECO:0000256" key="1">
    <source>
        <dbReference type="SAM" id="Phobius"/>
    </source>
</evidence>
<feature type="transmembrane region" description="Helical" evidence="1">
    <location>
        <begin position="25"/>
        <end position="44"/>
    </location>
</feature>
<gene>
    <name evidence="2" type="ORF">FB551_4074</name>
</gene>
<protein>
    <submittedName>
        <fullName evidence="2">Uncharacterized protein</fullName>
    </submittedName>
</protein>
<reference evidence="2 3" key="1">
    <citation type="submission" date="2019-06" db="EMBL/GenBank/DDBJ databases">
        <title>Sorghum-associated microbial communities from plants grown in Nebraska, USA.</title>
        <authorList>
            <person name="Schachtman D."/>
        </authorList>
    </citation>
    <scope>NUCLEOTIDE SEQUENCE [LARGE SCALE GENOMIC DNA]</scope>
    <source>
        <strain evidence="2 3">110</strain>
    </source>
</reference>
<dbReference type="EMBL" id="VFPD01000003">
    <property type="protein sequence ID" value="TQM18293.1"/>
    <property type="molecule type" value="Genomic_DNA"/>
</dbReference>
<organism evidence="2 3">
    <name type="scientific">Chryseobacterium aquifrigidense</name>
    <dbReference type="NCBI Taxonomy" id="558021"/>
    <lineage>
        <taxon>Bacteria</taxon>
        <taxon>Pseudomonadati</taxon>
        <taxon>Bacteroidota</taxon>
        <taxon>Flavobacteriia</taxon>
        <taxon>Flavobacteriales</taxon>
        <taxon>Weeksellaceae</taxon>
        <taxon>Chryseobacterium group</taxon>
        <taxon>Chryseobacterium</taxon>
    </lineage>
</organism>
<sequence length="62" mass="7400">MKSALNLILAANTIYVFLCSDNPDLTVFVFPLFIYVFFGFFRYYHKEFLHYLKTPISHEKNT</sequence>
<evidence type="ECO:0000313" key="3">
    <source>
        <dbReference type="Proteomes" id="UP000316437"/>
    </source>
</evidence>
<accession>A0A543E9M9</accession>
<keyword evidence="1" id="KW-1133">Transmembrane helix</keyword>
<dbReference type="Proteomes" id="UP000316437">
    <property type="component" value="Unassembled WGS sequence"/>
</dbReference>
<keyword evidence="3" id="KW-1185">Reference proteome</keyword>